<organism evidence="1 2">
    <name type="scientific">Gracilibacillus marinus</name>
    <dbReference type="NCBI Taxonomy" id="630535"/>
    <lineage>
        <taxon>Bacteria</taxon>
        <taxon>Bacillati</taxon>
        <taxon>Bacillota</taxon>
        <taxon>Bacilli</taxon>
        <taxon>Bacillales</taxon>
        <taxon>Bacillaceae</taxon>
        <taxon>Gracilibacillus</taxon>
    </lineage>
</organism>
<dbReference type="EMBL" id="JBHSDV010000001">
    <property type="protein sequence ID" value="MFC4387665.1"/>
    <property type="molecule type" value="Genomic_DNA"/>
</dbReference>
<reference evidence="2" key="1">
    <citation type="journal article" date="2019" name="Int. J. Syst. Evol. Microbiol.">
        <title>The Global Catalogue of Microorganisms (GCM) 10K type strain sequencing project: providing services to taxonomists for standard genome sequencing and annotation.</title>
        <authorList>
            <consortium name="The Broad Institute Genomics Platform"/>
            <consortium name="The Broad Institute Genome Sequencing Center for Infectious Disease"/>
            <person name="Wu L."/>
            <person name="Ma J."/>
        </authorList>
    </citation>
    <scope>NUCLEOTIDE SEQUENCE [LARGE SCALE GENOMIC DNA]</scope>
    <source>
        <strain evidence="2">KACC 14058</strain>
    </source>
</reference>
<protein>
    <submittedName>
        <fullName evidence="1">Heptaprenyl diphosphate synthase component 1</fullName>
    </submittedName>
</protein>
<dbReference type="Gene3D" id="1.20.120.1450">
    <property type="match status" value="1"/>
</dbReference>
<evidence type="ECO:0000313" key="2">
    <source>
        <dbReference type="Proteomes" id="UP001595880"/>
    </source>
</evidence>
<comment type="caution">
    <text evidence="1">The sequence shown here is derived from an EMBL/GenBank/DDBJ whole genome shotgun (WGS) entry which is preliminary data.</text>
</comment>
<proteinExistence type="predicted"/>
<dbReference type="RefSeq" id="WP_390197831.1">
    <property type="nucleotide sequence ID" value="NZ_JBHSDV010000001.1"/>
</dbReference>
<gene>
    <name evidence="1" type="ORF">ACFOZ1_07535</name>
</gene>
<accession>A0ABV8VVR1</accession>
<keyword evidence="2" id="KW-1185">Reference proteome</keyword>
<dbReference type="Proteomes" id="UP001595880">
    <property type="component" value="Unassembled WGS sequence"/>
</dbReference>
<evidence type="ECO:0000313" key="1">
    <source>
        <dbReference type="EMBL" id="MFC4387665.1"/>
    </source>
</evidence>
<dbReference type="Pfam" id="PF07307">
    <property type="entry name" value="HEPPP_synt_1"/>
    <property type="match status" value="1"/>
</dbReference>
<name>A0ABV8VVR1_9BACI</name>
<sequence>METKQIINKYNQLIHNYIQQEYLNRCIPKPTIEEHKILALYSLVKDKHLHEEYIVSALLVQLALNTHDTINKKSHSNSSKNIKRQQLTVLAGDYYSGIYYHLLAKAKEVKFIKELASAIFEITEKKATLYYSTYSLFDQLLEAYIEVDTAIVNKVARYLQIDKGLDYMNDWLLLHKLIIEYKLVKEEKESFFQLLTTQNCTQVTTLVELEHCIHNKIIQLREKLHNYDQDVSKEIDFLRNMYHQDTKEIVIVNSLLEEGLSK</sequence>
<dbReference type="InterPro" id="IPR009920">
    <property type="entry name" value="HEPPP_synth_su1"/>
</dbReference>